<dbReference type="Proteomes" id="UP001174908">
    <property type="component" value="Unassembled WGS sequence"/>
</dbReference>
<evidence type="ECO:0000256" key="1">
    <source>
        <dbReference type="SAM" id="Phobius"/>
    </source>
</evidence>
<proteinExistence type="predicted"/>
<dbReference type="EMBL" id="JASZYV010000002">
    <property type="protein sequence ID" value="MDM0045342.1"/>
    <property type="molecule type" value="Genomic_DNA"/>
</dbReference>
<dbReference type="RefSeq" id="WP_286660419.1">
    <property type="nucleotide sequence ID" value="NZ_JASZYV010000002.1"/>
</dbReference>
<organism evidence="2 3">
    <name type="scientific">Variovorax dokdonensis</name>
    <dbReference type="NCBI Taxonomy" id="344883"/>
    <lineage>
        <taxon>Bacteria</taxon>
        <taxon>Pseudomonadati</taxon>
        <taxon>Pseudomonadota</taxon>
        <taxon>Betaproteobacteria</taxon>
        <taxon>Burkholderiales</taxon>
        <taxon>Comamonadaceae</taxon>
        <taxon>Variovorax</taxon>
    </lineage>
</organism>
<feature type="transmembrane region" description="Helical" evidence="1">
    <location>
        <begin position="12"/>
        <end position="33"/>
    </location>
</feature>
<name>A0ABT7NBN1_9BURK</name>
<keyword evidence="1" id="KW-1133">Transmembrane helix</keyword>
<comment type="caution">
    <text evidence="2">The sequence shown here is derived from an EMBL/GenBank/DDBJ whole genome shotgun (WGS) entry which is preliminary data.</text>
</comment>
<evidence type="ECO:0000313" key="3">
    <source>
        <dbReference type="Proteomes" id="UP001174908"/>
    </source>
</evidence>
<accession>A0ABT7NBN1</accession>
<sequence length="162" mass="16489">MSALSHTPARWPVALGTTAVWTLAAACLVYWGLKLAAPPDSMPPATPVAAALAVDTDDVSRVLGATGAAPAVAPGPDAGSRFVLLGVVADVDQQGAALIQIDGQPPRPFRVGQELGSGYVLQSLDKRAAALGARLDTPTLLTLRLPDPPTAPGIVIRGSQTQ</sequence>
<protein>
    <submittedName>
        <fullName evidence="2">General secretion pathway protein C</fullName>
    </submittedName>
</protein>
<gene>
    <name evidence="2" type="ORF">QTH91_12675</name>
</gene>
<keyword evidence="1" id="KW-0812">Transmembrane</keyword>
<keyword evidence="3" id="KW-1185">Reference proteome</keyword>
<reference evidence="2" key="1">
    <citation type="submission" date="2023-06" db="EMBL/GenBank/DDBJ databases">
        <authorList>
            <person name="Jiang Y."/>
            <person name="Liu Q."/>
        </authorList>
    </citation>
    <scope>NUCLEOTIDE SEQUENCE</scope>
    <source>
        <strain evidence="2">CGMCC 1.12089</strain>
    </source>
</reference>
<keyword evidence="1" id="KW-0472">Membrane</keyword>
<evidence type="ECO:0000313" key="2">
    <source>
        <dbReference type="EMBL" id="MDM0045342.1"/>
    </source>
</evidence>